<dbReference type="EMBL" id="VOQR01000001">
    <property type="protein sequence ID" value="TXC69859.1"/>
    <property type="molecule type" value="Genomic_DNA"/>
</dbReference>
<dbReference type="AlphaFoldDB" id="A0A5C6UAQ6"/>
<dbReference type="Pfam" id="PF00378">
    <property type="entry name" value="ECH_1"/>
    <property type="match status" value="1"/>
</dbReference>
<dbReference type="InterPro" id="IPR018376">
    <property type="entry name" value="Enoyl-CoA_hyd/isom_CS"/>
</dbReference>
<dbReference type="PANTHER" id="PTHR43149:SF1">
    <property type="entry name" value="DELTA(3,5)-DELTA(2,4)-DIENOYL-COA ISOMERASE, MITOCHONDRIAL"/>
    <property type="match status" value="1"/>
</dbReference>
<dbReference type="GO" id="GO:0016853">
    <property type="term" value="F:isomerase activity"/>
    <property type="evidence" value="ECO:0007669"/>
    <property type="project" value="UniProtKB-KW"/>
</dbReference>
<dbReference type="InterPro" id="IPR045002">
    <property type="entry name" value="Ech1-like"/>
</dbReference>
<organism evidence="7 8">
    <name type="scientific">Sphingomonas ginsenosidivorax</name>
    <dbReference type="NCBI Taxonomy" id="862135"/>
    <lineage>
        <taxon>Bacteria</taxon>
        <taxon>Pseudomonadati</taxon>
        <taxon>Pseudomonadota</taxon>
        <taxon>Alphaproteobacteria</taxon>
        <taxon>Sphingomonadales</taxon>
        <taxon>Sphingomonadaceae</taxon>
        <taxon>Sphingomonas</taxon>
    </lineage>
</organism>
<comment type="caution">
    <text evidence="7">The sequence shown here is derived from an EMBL/GenBank/DDBJ whole genome shotgun (WGS) entry which is preliminary data.</text>
</comment>
<sequence>MTGAMSDDRVTIRCEDGIADVRLNRADKMNAIDPAMFTGIAAAIDRLAAMDDVRVVVLSGEGRAFCAGLDMASMADGGSGLDLDARTHGLANGPQQVAWGWRTLPMPVIAAVHGVAFGGGFQIMSGADIRIARADARFAIRETHWGLVPDMAGVALWRTLVRDDLLRELTYTAREFDGTEALEMGFVTRLAEDPLASAMAMAREIAGKNPGAIRGSKRLYNLAADADAAAVLIAESEEQARVIRTPNQIEQVRANIERRPAVFKD</sequence>
<comment type="similarity">
    <text evidence="2 6">Belongs to the enoyl-CoA hydratase/isomerase family.</text>
</comment>
<dbReference type="CDD" id="cd06558">
    <property type="entry name" value="crotonase-like"/>
    <property type="match status" value="1"/>
</dbReference>
<dbReference type="PROSITE" id="PS00166">
    <property type="entry name" value="ENOYL_COA_HYDRATASE"/>
    <property type="match status" value="1"/>
</dbReference>
<keyword evidence="5" id="KW-0413">Isomerase</keyword>
<dbReference type="GO" id="GO:0006635">
    <property type="term" value="P:fatty acid beta-oxidation"/>
    <property type="evidence" value="ECO:0007669"/>
    <property type="project" value="UniProtKB-UniPathway"/>
</dbReference>
<dbReference type="SUPFAM" id="SSF52096">
    <property type="entry name" value="ClpP/crotonase"/>
    <property type="match status" value="1"/>
</dbReference>
<evidence type="ECO:0000256" key="2">
    <source>
        <dbReference type="ARBA" id="ARBA00005254"/>
    </source>
</evidence>
<dbReference type="InterPro" id="IPR014748">
    <property type="entry name" value="Enoyl-CoA_hydra_C"/>
</dbReference>
<dbReference type="InterPro" id="IPR001753">
    <property type="entry name" value="Enoyl-CoA_hydra/iso"/>
</dbReference>
<dbReference type="Gene3D" id="3.90.226.10">
    <property type="entry name" value="2-enoyl-CoA Hydratase, Chain A, domain 1"/>
    <property type="match status" value="1"/>
</dbReference>
<gene>
    <name evidence="7" type="ORF">FSB78_01965</name>
</gene>
<dbReference type="InterPro" id="IPR029045">
    <property type="entry name" value="ClpP/crotonase-like_dom_sf"/>
</dbReference>
<keyword evidence="4" id="KW-0443">Lipid metabolism</keyword>
<protein>
    <submittedName>
        <fullName evidence="7">Crotonase/enoyl-CoA hydratase family protein</fullName>
    </submittedName>
</protein>
<evidence type="ECO:0000256" key="6">
    <source>
        <dbReference type="RuleBase" id="RU003707"/>
    </source>
</evidence>
<dbReference type="Gene3D" id="1.10.12.10">
    <property type="entry name" value="Lyase 2-enoyl-coa Hydratase, Chain A, domain 2"/>
    <property type="match status" value="1"/>
</dbReference>
<reference evidence="7 8" key="1">
    <citation type="journal article" date="2013" name="Antonie Van Leeuwenhoek">
        <title>Sphingomonas ginsenosidivorax sp. nov., with the ability to transform ginsenosides.</title>
        <authorList>
            <person name="Jin X.F."/>
            <person name="Kim J.K."/>
            <person name="Liu Q.M."/>
            <person name="Kang M.S."/>
            <person name="He D."/>
            <person name="Jin F.X."/>
            <person name="Kim S.C."/>
            <person name="Im W.T."/>
        </authorList>
    </citation>
    <scope>NUCLEOTIDE SEQUENCE [LARGE SCALE GENOMIC DNA]</scope>
    <source>
        <strain evidence="7 8">KHI67</strain>
    </source>
</reference>
<evidence type="ECO:0000256" key="3">
    <source>
        <dbReference type="ARBA" id="ARBA00022832"/>
    </source>
</evidence>
<name>A0A5C6UAQ6_9SPHN</name>
<evidence type="ECO:0000256" key="1">
    <source>
        <dbReference type="ARBA" id="ARBA00005005"/>
    </source>
</evidence>
<proteinExistence type="inferred from homology"/>
<dbReference type="OrthoDB" id="9802898at2"/>
<comment type="pathway">
    <text evidence="1">Lipid metabolism; fatty acid beta-oxidation.</text>
</comment>
<dbReference type="UniPathway" id="UPA00659"/>
<keyword evidence="3" id="KW-0276">Fatty acid metabolism</keyword>
<dbReference type="PANTHER" id="PTHR43149">
    <property type="entry name" value="ENOYL-COA HYDRATASE"/>
    <property type="match status" value="1"/>
</dbReference>
<dbReference type="NCBIfam" id="NF005699">
    <property type="entry name" value="PRK07509.1"/>
    <property type="match status" value="1"/>
</dbReference>
<evidence type="ECO:0000256" key="4">
    <source>
        <dbReference type="ARBA" id="ARBA00023098"/>
    </source>
</evidence>
<evidence type="ECO:0000313" key="8">
    <source>
        <dbReference type="Proteomes" id="UP000321250"/>
    </source>
</evidence>
<accession>A0A5C6UAQ6</accession>
<keyword evidence="8" id="KW-1185">Reference proteome</keyword>
<evidence type="ECO:0000313" key="7">
    <source>
        <dbReference type="EMBL" id="TXC69859.1"/>
    </source>
</evidence>
<dbReference type="Proteomes" id="UP000321250">
    <property type="component" value="Unassembled WGS sequence"/>
</dbReference>
<evidence type="ECO:0000256" key="5">
    <source>
        <dbReference type="ARBA" id="ARBA00023235"/>
    </source>
</evidence>